<protein>
    <submittedName>
        <fullName evidence="2">Uncharacterized protein</fullName>
    </submittedName>
</protein>
<reference evidence="2" key="1">
    <citation type="submission" date="2023-03" db="EMBL/GenBank/DDBJ databases">
        <title>Massive genome expansion in bonnet fungi (Mycena s.s.) driven by repeated elements and novel gene families across ecological guilds.</title>
        <authorList>
            <consortium name="Lawrence Berkeley National Laboratory"/>
            <person name="Harder C.B."/>
            <person name="Miyauchi S."/>
            <person name="Viragh M."/>
            <person name="Kuo A."/>
            <person name="Thoen E."/>
            <person name="Andreopoulos B."/>
            <person name="Lu D."/>
            <person name="Skrede I."/>
            <person name="Drula E."/>
            <person name="Henrissat B."/>
            <person name="Morin E."/>
            <person name="Kohler A."/>
            <person name="Barry K."/>
            <person name="LaButti K."/>
            <person name="Morin E."/>
            <person name="Salamov A."/>
            <person name="Lipzen A."/>
            <person name="Mereny Z."/>
            <person name="Hegedus B."/>
            <person name="Baldrian P."/>
            <person name="Stursova M."/>
            <person name="Weitz H."/>
            <person name="Taylor A."/>
            <person name="Grigoriev I.V."/>
            <person name="Nagy L.G."/>
            <person name="Martin F."/>
            <person name="Kauserud H."/>
        </authorList>
    </citation>
    <scope>NUCLEOTIDE SEQUENCE</scope>
    <source>
        <strain evidence="2">CBHHK067</strain>
    </source>
</reference>
<evidence type="ECO:0000256" key="1">
    <source>
        <dbReference type="SAM" id="MobiDB-lite"/>
    </source>
</evidence>
<gene>
    <name evidence="2" type="ORF">B0H17DRAFT_1212574</name>
</gene>
<feature type="compositionally biased region" description="Polar residues" evidence="1">
    <location>
        <begin position="1"/>
        <end position="12"/>
    </location>
</feature>
<keyword evidence="3" id="KW-1185">Reference proteome</keyword>
<dbReference type="Proteomes" id="UP001221757">
    <property type="component" value="Unassembled WGS sequence"/>
</dbReference>
<comment type="caution">
    <text evidence="2">The sequence shown here is derived from an EMBL/GenBank/DDBJ whole genome shotgun (WGS) entry which is preliminary data.</text>
</comment>
<accession>A0AAD7CSA7</accession>
<evidence type="ECO:0000313" key="2">
    <source>
        <dbReference type="EMBL" id="KAJ7660507.1"/>
    </source>
</evidence>
<dbReference type="EMBL" id="JARKIE010000260">
    <property type="protein sequence ID" value="KAJ7660507.1"/>
    <property type="molecule type" value="Genomic_DNA"/>
</dbReference>
<proteinExistence type="predicted"/>
<feature type="compositionally biased region" description="Basic and acidic residues" evidence="1">
    <location>
        <begin position="196"/>
        <end position="211"/>
    </location>
</feature>
<feature type="region of interest" description="Disordered" evidence="1">
    <location>
        <begin position="1"/>
        <end position="26"/>
    </location>
</feature>
<organism evidence="2 3">
    <name type="scientific">Mycena rosella</name>
    <name type="common">Pink bonnet</name>
    <name type="synonym">Agaricus rosellus</name>
    <dbReference type="NCBI Taxonomy" id="1033263"/>
    <lineage>
        <taxon>Eukaryota</taxon>
        <taxon>Fungi</taxon>
        <taxon>Dikarya</taxon>
        <taxon>Basidiomycota</taxon>
        <taxon>Agaricomycotina</taxon>
        <taxon>Agaricomycetes</taxon>
        <taxon>Agaricomycetidae</taxon>
        <taxon>Agaricales</taxon>
        <taxon>Marasmiineae</taxon>
        <taxon>Mycenaceae</taxon>
        <taxon>Mycena</taxon>
    </lineage>
</organism>
<evidence type="ECO:0000313" key="3">
    <source>
        <dbReference type="Proteomes" id="UP001221757"/>
    </source>
</evidence>
<name>A0AAD7CSA7_MYCRO</name>
<sequence length="211" mass="22612">MHRFSSTTSLSLPSRAPRPLTDAGPVLPEDAAIPYAAPRHPMPIEHHPPSILSEATSAAASEYNLRAACAVFAPLRSAPIVLAYDSIDAAAPARVHPRPWIHALLAYAAAAILYEHLSTASTHDIHIVAHRFPSHILHPTASPARRAPSTRARSIQDIVDTAPGSGFLCMHACPPTPLSTNTSIVHTTLPSYDPPRPAHDIGHIRQIDRAP</sequence>
<dbReference type="AlphaFoldDB" id="A0AAD7CSA7"/>
<feature type="region of interest" description="Disordered" evidence="1">
    <location>
        <begin position="191"/>
        <end position="211"/>
    </location>
</feature>